<proteinExistence type="predicted"/>
<protein>
    <recommendedName>
        <fullName evidence="3">ATP-binding protein</fullName>
    </recommendedName>
</protein>
<dbReference type="EMBL" id="JAEKJZ010000003">
    <property type="protein sequence ID" value="MBN9672171.1"/>
    <property type="molecule type" value="Genomic_DNA"/>
</dbReference>
<organism evidence="1 2">
    <name type="scientific">Roseibium aggregatum</name>
    <dbReference type="NCBI Taxonomy" id="187304"/>
    <lineage>
        <taxon>Bacteria</taxon>
        <taxon>Pseudomonadati</taxon>
        <taxon>Pseudomonadota</taxon>
        <taxon>Alphaproteobacteria</taxon>
        <taxon>Hyphomicrobiales</taxon>
        <taxon>Stappiaceae</taxon>
        <taxon>Roseibium</taxon>
    </lineage>
</organism>
<dbReference type="AlphaFoldDB" id="A0A939EG94"/>
<evidence type="ECO:0000313" key="2">
    <source>
        <dbReference type="Proteomes" id="UP000664096"/>
    </source>
</evidence>
<accession>A0A939EG94</accession>
<name>A0A939EG94_9HYPH</name>
<dbReference type="RefSeq" id="WP_207141997.1">
    <property type="nucleotide sequence ID" value="NZ_JAEKJZ010000003.1"/>
</dbReference>
<sequence length="342" mass="38032">MTGAQLAVTWARQNHPAATLRLSDDVNPEHAAETLVSRTYGIVAAAFADRIIGRDGSRDVTAGMLRVISHRLRELYGGPFDRMIHGQSLPLLSVDHLERHGPNPFLYDPETGEVRNDFLGLVRQALIRLIEPKRLRQEDIDAELLANLFKELFSNTHLHARTDLTGALYRRSARGIIFALRPVDLSQDTFAADLTPLRQYFLGIKPFARRTRVEFLEVSVFDSGPGLAARAQGSEISGEMPIEREYDLVHKCFLKNVTTQSDPAHGLGLPRVMLALKASGGFLRLRTGRLALYKWFSPGIEQPRIANDDLHFVDANGLHPSPYARVAGTVFSVLIPTGLRSL</sequence>
<comment type="caution">
    <text evidence="1">The sequence shown here is derived from an EMBL/GenBank/DDBJ whole genome shotgun (WGS) entry which is preliminary data.</text>
</comment>
<dbReference type="Proteomes" id="UP000664096">
    <property type="component" value="Unassembled WGS sequence"/>
</dbReference>
<gene>
    <name evidence="1" type="ORF">JF539_17595</name>
</gene>
<evidence type="ECO:0000313" key="1">
    <source>
        <dbReference type="EMBL" id="MBN9672171.1"/>
    </source>
</evidence>
<reference evidence="1" key="1">
    <citation type="submission" date="2020-12" db="EMBL/GenBank/DDBJ databases">
        <title>Oil enriched cultivation method for isolating marine PHA-producing bacteria.</title>
        <authorList>
            <person name="Zheng W."/>
            <person name="Yu S."/>
            <person name="Huang Y."/>
        </authorList>
    </citation>
    <scope>NUCLEOTIDE SEQUENCE</scope>
    <source>
        <strain evidence="1">SY-2-12</strain>
    </source>
</reference>
<evidence type="ECO:0008006" key="3">
    <source>
        <dbReference type="Google" id="ProtNLM"/>
    </source>
</evidence>